<evidence type="ECO:0000259" key="10">
    <source>
        <dbReference type="Pfam" id="PF19040"/>
    </source>
</evidence>
<keyword evidence="3" id="KW-0808">Transferase</keyword>
<gene>
    <name evidence="11" type="ORF">HL667_06445</name>
</gene>
<feature type="domain" description="Acyltransferase 3" evidence="9">
    <location>
        <begin position="12"/>
        <end position="332"/>
    </location>
</feature>
<keyword evidence="5 8" id="KW-1133">Transmembrane helix</keyword>
<evidence type="ECO:0000259" key="9">
    <source>
        <dbReference type="Pfam" id="PF01757"/>
    </source>
</evidence>
<protein>
    <submittedName>
        <fullName evidence="11">Acyltransferase family protein</fullName>
    </submittedName>
</protein>
<evidence type="ECO:0000256" key="5">
    <source>
        <dbReference type="ARBA" id="ARBA00022989"/>
    </source>
</evidence>
<evidence type="ECO:0000256" key="4">
    <source>
        <dbReference type="ARBA" id="ARBA00022692"/>
    </source>
</evidence>
<keyword evidence="7 11" id="KW-0012">Acyltransferase</keyword>
<name>A0ABX2CBH2_9BRAD</name>
<proteinExistence type="predicted"/>
<dbReference type="PANTHER" id="PTHR23028:SF53">
    <property type="entry name" value="ACYL_TRANSF_3 DOMAIN-CONTAINING PROTEIN"/>
    <property type="match status" value="1"/>
</dbReference>
<dbReference type="PANTHER" id="PTHR23028">
    <property type="entry name" value="ACETYLTRANSFERASE"/>
    <property type="match status" value="1"/>
</dbReference>
<dbReference type="Pfam" id="PF19040">
    <property type="entry name" value="SGNH"/>
    <property type="match status" value="1"/>
</dbReference>
<reference evidence="11" key="1">
    <citation type="submission" date="2020-05" db="EMBL/GenBank/DDBJ databases">
        <title>Nod-independent and nitrogen-fixing Bradyrhizobium aeschynomene sp. nov. isolated from nodules of Aeschynomene indica.</title>
        <authorList>
            <person name="Zhang Z."/>
        </authorList>
    </citation>
    <scope>NUCLEOTIDE SEQUENCE</scope>
    <source>
        <strain evidence="11">83012</strain>
    </source>
</reference>
<dbReference type="SUPFAM" id="SSF52266">
    <property type="entry name" value="SGNH hydrolase"/>
    <property type="match status" value="1"/>
</dbReference>
<organism evidence="11 12">
    <name type="scientific">Bradyrhizobium aeschynomenes</name>
    <dbReference type="NCBI Taxonomy" id="2734909"/>
    <lineage>
        <taxon>Bacteria</taxon>
        <taxon>Pseudomonadati</taxon>
        <taxon>Pseudomonadota</taxon>
        <taxon>Alphaproteobacteria</taxon>
        <taxon>Hyphomicrobiales</taxon>
        <taxon>Nitrobacteraceae</taxon>
        <taxon>Bradyrhizobium</taxon>
    </lineage>
</organism>
<dbReference type="InterPro" id="IPR043968">
    <property type="entry name" value="SGNH"/>
</dbReference>
<feature type="transmembrane region" description="Helical" evidence="8">
    <location>
        <begin position="353"/>
        <end position="375"/>
    </location>
</feature>
<feature type="transmembrane region" description="Helical" evidence="8">
    <location>
        <begin position="293"/>
        <end position="312"/>
    </location>
</feature>
<dbReference type="InterPro" id="IPR002656">
    <property type="entry name" value="Acyl_transf_3_dom"/>
</dbReference>
<feature type="transmembrane region" description="Helical" evidence="8">
    <location>
        <begin position="324"/>
        <end position="341"/>
    </location>
</feature>
<keyword evidence="12" id="KW-1185">Reference proteome</keyword>
<evidence type="ECO:0000256" key="3">
    <source>
        <dbReference type="ARBA" id="ARBA00022679"/>
    </source>
</evidence>
<dbReference type="RefSeq" id="WP_172109664.1">
    <property type="nucleotide sequence ID" value="NZ_JABFDN010000001.1"/>
</dbReference>
<feature type="transmembrane region" description="Helical" evidence="8">
    <location>
        <begin position="103"/>
        <end position="123"/>
    </location>
</feature>
<dbReference type="InterPro" id="IPR036514">
    <property type="entry name" value="SGNH_hydro_sf"/>
</dbReference>
<sequence length="675" mass="74494">MSVAVRLEYRPDIDCLRAFAVISVIGFHYELPGFGGGFVGVDVFFVISGYVISRLIWAGLAADSFSFLTFYERRARRLLPALYLLILVTGIAGYVLVPPSDYRMFFGSAISTLLFSSNIFFWMETGYFDLPTMGKVLNHTWSLSVEEQFYFLFPVITWLWSKLFRDPASKSSLALVIAGTMALCIVDELLIKNSASAAFYLAPLRAWEFLIGSIAFFLLRWSPVGFSARCAYGLMGLALMLIPVVMFRPETRFPGLHALIPCLGAALFIIAFNQDDGRPRLPFEDAGAFVGRLSYALYLWHWPVFVLGRAALPLDVASSNAGTMTLLVCSALLAYLSHIAVERPIRACTAWNGLRVSGLIAGTAAVLMAVGIHGFSREGYAGRFPASQERMLRYNAQAVAPFYRTHSCFLQPDEPLSHYDSGACLTPAADRRNILLAGDSIAAHYGWGLRDYLPAAYHLMQLTSAACAPFVELQQEFSRSCNDANRLLREEIRARRPAAVIVSGNWRVYVEVYGRAAAPGFDSYLGALLKEAEDAGIPVLLLGPSLEFPAPLAQTLFNYERTHLPVANSLKPVEASFKADERLRTIARSHPGVQYVSVLDAICSMRACPTRVDPETPITWDIIHLTPEGSKFVVSKLKPQLDAFLSRLAPPPEAKLKEFVAGRSATPRDASSQVQ</sequence>
<comment type="subcellular location">
    <subcellularLocation>
        <location evidence="1">Cell membrane</location>
        <topology evidence="1">Multi-pass membrane protein</topology>
    </subcellularLocation>
</comment>
<feature type="domain" description="SGNH" evidence="10">
    <location>
        <begin position="418"/>
        <end position="638"/>
    </location>
</feature>
<feature type="transmembrane region" description="Helical" evidence="8">
    <location>
        <begin position="253"/>
        <end position="272"/>
    </location>
</feature>
<evidence type="ECO:0000256" key="1">
    <source>
        <dbReference type="ARBA" id="ARBA00004651"/>
    </source>
</evidence>
<feature type="transmembrane region" description="Helical" evidence="8">
    <location>
        <begin position="78"/>
        <end position="97"/>
    </location>
</feature>
<dbReference type="GO" id="GO:0016746">
    <property type="term" value="F:acyltransferase activity"/>
    <property type="evidence" value="ECO:0007669"/>
    <property type="project" value="UniProtKB-KW"/>
</dbReference>
<dbReference type="EMBL" id="JABFDN010000001">
    <property type="protein sequence ID" value="NPU64632.1"/>
    <property type="molecule type" value="Genomic_DNA"/>
</dbReference>
<dbReference type="InterPro" id="IPR050879">
    <property type="entry name" value="Acyltransferase_3"/>
</dbReference>
<evidence type="ECO:0000313" key="11">
    <source>
        <dbReference type="EMBL" id="NPU64632.1"/>
    </source>
</evidence>
<comment type="caution">
    <text evidence="11">The sequence shown here is derived from an EMBL/GenBank/DDBJ whole genome shotgun (WGS) entry which is preliminary data.</text>
</comment>
<keyword evidence="4 8" id="KW-0812">Transmembrane</keyword>
<keyword evidence="2" id="KW-1003">Cell membrane</keyword>
<evidence type="ECO:0000256" key="7">
    <source>
        <dbReference type="ARBA" id="ARBA00023315"/>
    </source>
</evidence>
<accession>A0ABX2CBH2</accession>
<dbReference type="Gene3D" id="3.40.50.1110">
    <property type="entry name" value="SGNH hydrolase"/>
    <property type="match status" value="1"/>
</dbReference>
<evidence type="ECO:0000256" key="6">
    <source>
        <dbReference type="ARBA" id="ARBA00023136"/>
    </source>
</evidence>
<keyword evidence="6 8" id="KW-0472">Membrane</keyword>
<dbReference type="Proteomes" id="UP000886476">
    <property type="component" value="Unassembled WGS sequence"/>
</dbReference>
<evidence type="ECO:0000256" key="2">
    <source>
        <dbReference type="ARBA" id="ARBA00022475"/>
    </source>
</evidence>
<dbReference type="Pfam" id="PF01757">
    <property type="entry name" value="Acyl_transf_3"/>
    <property type="match status" value="1"/>
</dbReference>
<evidence type="ECO:0000313" key="12">
    <source>
        <dbReference type="Proteomes" id="UP000886476"/>
    </source>
</evidence>
<feature type="transmembrane region" description="Helical" evidence="8">
    <location>
        <begin position="172"/>
        <end position="191"/>
    </location>
</feature>
<evidence type="ECO:0000256" key="8">
    <source>
        <dbReference type="SAM" id="Phobius"/>
    </source>
</evidence>
<feature type="transmembrane region" description="Helical" evidence="8">
    <location>
        <begin position="35"/>
        <end position="57"/>
    </location>
</feature>
<feature type="transmembrane region" description="Helical" evidence="8">
    <location>
        <begin position="197"/>
        <end position="218"/>
    </location>
</feature>
<feature type="transmembrane region" description="Helical" evidence="8">
    <location>
        <begin position="230"/>
        <end position="247"/>
    </location>
</feature>